<dbReference type="RefSeq" id="WP_141443775.1">
    <property type="nucleotide sequence ID" value="NZ_CP038231.1"/>
</dbReference>
<dbReference type="Proteomes" id="UP000318709">
    <property type="component" value="Chromosome"/>
</dbReference>
<dbReference type="GO" id="GO:0005524">
    <property type="term" value="F:ATP binding"/>
    <property type="evidence" value="ECO:0007669"/>
    <property type="project" value="UniProtKB-KW"/>
</dbReference>
<dbReference type="PANTHER" id="PTHR39560">
    <property type="entry name" value="PROTEIN ADENYLYLTRANSFERASE FIC-RELATED"/>
    <property type="match status" value="1"/>
</dbReference>
<dbReference type="Gene3D" id="1.10.8.1050">
    <property type="entry name" value="Antitoxin VbhA-like"/>
    <property type="match status" value="1"/>
</dbReference>
<dbReference type="EC" id="2.7.7.108" evidence="5"/>
<keyword evidence="1" id="KW-0808">Transferase</keyword>
<sequence>MRRAAPNPPAMDTMRCHAAIDSALASMAIEGGQVAPEVEAMARRHAEGQMAWATLHRHVLEAHAATAPGTARPRAGECAQDLYSDLRTGVLKNRLGLQQAELLSAAEFNLAFIATIALKNTPPPKVVDIAFFRAIHKALFKNVYSWAGQIRTVSITKGGTVFAFPACIEGEGRKLFKAMAQENYLRGLNAEVFAARAGHYLGEINMLHPFREGNGRAQRMVFEKIAQGAGFELLWRHGAALRGEMIAASQEAADGDSSRMAELIRAHLHKAPTLARAD</sequence>
<dbReference type="EMBL" id="CP038231">
    <property type="protein sequence ID" value="QDH14071.1"/>
    <property type="molecule type" value="Genomic_DNA"/>
</dbReference>
<dbReference type="OrthoDB" id="9813719at2"/>
<keyword evidence="3" id="KW-0547">Nucleotide-binding</keyword>
<keyword evidence="10" id="KW-1185">Reference proteome</keyword>
<feature type="domain" description="Fido" evidence="8">
    <location>
        <begin position="127"/>
        <end position="266"/>
    </location>
</feature>
<dbReference type="InterPro" id="IPR003812">
    <property type="entry name" value="Fido"/>
</dbReference>
<accession>A0A4Y6UCF4</accession>
<name>A0A4Y6UCF4_9PROT</name>
<dbReference type="PROSITE" id="PS51459">
    <property type="entry name" value="FIDO"/>
    <property type="match status" value="1"/>
</dbReference>
<proteinExistence type="predicted"/>
<dbReference type="InterPro" id="IPR033788">
    <property type="entry name" value="VbhA-like"/>
</dbReference>
<evidence type="ECO:0000256" key="6">
    <source>
        <dbReference type="ARBA" id="ARBA00047939"/>
    </source>
</evidence>
<dbReference type="CDD" id="cd11586">
    <property type="entry name" value="VbhA_like"/>
    <property type="match status" value="1"/>
</dbReference>
<evidence type="ECO:0000259" key="8">
    <source>
        <dbReference type="PROSITE" id="PS51459"/>
    </source>
</evidence>
<evidence type="ECO:0000256" key="5">
    <source>
        <dbReference type="ARBA" id="ARBA00034531"/>
    </source>
</evidence>
<dbReference type="InterPro" id="IPR036597">
    <property type="entry name" value="Fido-like_dom_sf"/>
</dbReference>
<evidence type="ECO:0000256" key="3">
    <source>
        <dbReference type="ARBA" id="ARBA00022741"/>
    </source>
</evidence>
<dbReference type="Pfam" id="PF02661">
    <property type="entry name" value="Fic"/>
    <property type="match status" value="1"/>
</dbReference>
<dbReference type="GO" id="GO:0070733">
    <property type="term" value="F:AMPylase activity"/>
    <property type="evidence" value="ECO:0007669"/>
    <property type="project" value="UniProtKB-EC"/>
</dbReference>
<organism evidence="9 10">
    <name type="scientific">Formicincola oecophyllae</name>
    <dbReference type="NCBI Taxonomy" id="2558361"/>
    <lineage>
        <taxon>Bacteria</taxon>
        <taxon>Pseudomonadati</taxon>
        <taxon>Pseudomonadota</taxon>
        <taxon>Alphaproteobacteria</taxon>
        <taxon>Acetobacterales</taxon>
        <taxon>Acetobacteraceae</taxon>
        <taxon>Formicincola</taxon>
    </lineage>
</organism>
<reference evidence="9 10" key="1">
    <citation type="submission" date="2019-03" db="EMBL/GenBank/DDBJ databases">
        <title>The complete genome sequence of Swingsia_sp. F3b2 LMG30590(T).</title>
        <authorList>
            <person name="Chua K.-O."/>
            <person name="Chan K.-G."/>
            <person name="See-Too W.-S."/>
        </authorList>
    </citation>
    <scope>NUCLEOTIDE SEQUENCE [LARGE SCALE GENOMIC DNA]</scope>
    <source>
        <strain evidence="9 10">F3b2</strain>
    </source>
</reference>
<dbReference type="SUPFAM" id="SSF140931">
    <property type="entry name" value="Fic-like"/>
    <property type="match status" value="1"/>
</dbReference>
<evidence type="ECO:0000256" key="7">
    <source>
        <dbReference type="ARBA" id="ARBA00048696"/>
    </source>
</evidence>
<dbReference type="Gene3D" id="1.10.3290.10">
    <property type="entry name" value="Fido-like domain"/>
    <property type="match status" value="1"/>
</dbReference>
<keyword evidence="2" id="KW-0548">Nucleotidyltransferase</keyword>
<evidence type="ECO:0000256" key="1">
    <source>
        <dbReference type="ARBA" id="ARBA00022679"/>
    </source>
</evidence>
<evidence type="ECO:0000313" key="9">
    <source>
        <dbReference type="EMBL" id="QDH14071.1"/>
    </source>
</evidence>
<comment type="catalytic activity">
    <reaction evidence="6">
        <text>L-threonyl-[protein] + ATP = 3-O-(5'-adenylyl)-L-threonyl-[protein] + diphosphate</text>
        <dbReference type="Rhea" id="RHEA:54292"/>
        <dbReference type="Rhea" id="RHEA-COMP:11060"/>
        <dbReference type="Rhea" id="RHEA-COMP:13847"/>
        <dbReference type="ChEBI" id="CHEBI:30013"/>
        <dbReference type="ChEBI" id="CHEBI:30616"/>
        <dbReference type="ChEBI" id="CHEBI:33019"/>
        <dbReference type="ChEBI" id="CHEBI:138113"/>
        <dbReference type="EC" id="2.7.7.108"/>
    </reaction>
</comment>
<evidence type="ECO:0000313" key="10">
    <source>
        <dbReference type="Proteomes" id="UP000318709"/>
    </source>
</evidence>
<evidence type="ECO:0000256" key="4">
    <source>
        <dbReference type="ARBA" id="ARBA00022840"/>
    </source>
</evidence>
<evidence type="ECO:0000256" key="2">
    <source>
        <dbReference type="ARBA" id="ARBA00022695"/>
    </source>
</evidence>
<dbReference type="InterPro" id="IPR043038">
    <property type="entry name" value="VbhA_sf"/>
</dbReference>
<dbReference type="GO" id="GO:0051302">
    <property type="term" value="P:regulation of cell division"/>
    <property type="evidence" value="ECO:0007669"/>
    <property type="project" value="TreeGrafter"/>
</dbReference>
<dbReference type="PANTHER" id="PTHR39560:SF1">
    <property type="entry name" value="PROTEIN ADENYLYLTRANSFERASE FIC-RELATED"/>
    <property type="match status" value="1"/>
</dbReference>
<protein>
    <recommendedName>
        <fullName evidence="5">protein adenylyltransferase</fullName>
        <ecNumber evidence="5">2.7.7.108</ecNumber>
    </recommendedName>
</protein>
<comment type="catalytic activity">
    <reaction evidence="7">
        <text>L-tyrosyl-[protein] + ATP = O-(5'-adenylyl)-L-tyrosyl-[protein] + diphosphate</text>
        <dbReference type="Rhea" id="RHEA:54288"/>
        <dbReference type="Rhea" id="RHEA-COMP:10136"/>
        <dbReference type="Rhea" id="RHEA-COMP:13846"/>
        <dbReference type="ChEBI" id="CHEBI:30616"/>
        <dbReference type="ChEBI" id="CHEBI:33019"/>
        <dbReference type="ChEBI" id="CHEBI:46858"/>
        <dbReference type="ChEBI" id="CHEBI:83624"/>
        <dbReference type="EC" id="2.7.7.108"/>
    </reaction>
</comment>
<dbReference type="KEGG" id="swf:E3E12_07650"/>
<gene>
    <name evidence="9" type="ORF">E3E12_07650</name>
</gene>
<dbReference type="AlphaFoldDB" id="A0A4Y6UCF4"/>
<keyword evidence="4" id="KW-0067">ATP-binding</keyword>